<dbReference type="InterPro" id="IPR036683">
    <property type="entry name" value="CO_DH_flav_C_dom_sf"/>
</dbReference>
<keyword evidence="2" id="KW-0274">FAD</keyword>
<dbReference type="GO" id="GO:0071949">
    <property type="term" value="F:FAD binding"/>
    <property type="evidence" value="ECO:0007669"/>
    <property type="project" value="InterPro"/>
</dbReference>
<dbReference type="Pfam" id="PF03450">
    <property type="entry name" value="CO_deh_flav_C"/>
    <property type="match status" value="1"/>
</dbReference>
<dbReference type="InterPro" id="IPR002346">
    <property type="entry name" value="Mopterin_DH_FAD-bd"/>
</dbReference>
<dbReference type="InterPro" id="IPR005107">
    <property type="entry name" value="CO_DH_flav_C"/>
</dbReference>
<evidence type="ECO:0000256" key="2">
    <source>
        <dbReference type="ARBA" id="ARBA00022827"/>
    </source>
</evidence>
<feature type="domain" description="FAD-binding PCMH-type" evidence="4">
    <location>
        <begin position="1"/>
        <end position="175"/>
    </location>
</feature>
<dbReference type="FunFam" id="3.30.465.10:FF:000017">
    <property type="entry name" value="Xanthine dehydrogenase, FAD binding subunit"/>
    <property type="match status" value="1"/>
</dbReference>
<keyword evidence="1" id="KW-0285">Flavoprotein</keyword>
<proteinExistence type="predicted"/>
<gene>
    <name evidence="5" type="ORF">PITCH_A50029</name>
</gene>
<dbReference type="Gene3D" id="3.30.43.10">
    <property type="entry name" value="Uridine Diphospho-n-acetylenolpyruvylglucosamine Reductase, domain 2"/>
    <property type="match status" value="1"/>
</dbReference>
<dbReference type="SUPFAM" id="SSF56176">
    <property type="entry name" value="FAD-binding/transporter-associated domain-like"/>
    <property type="match status" value="1"/>
</dbReference>
<evidence type="ECO:0000313" key="5">
    <source>
        <dbReference type="EMBL" id="SPD75227.1"/>
    </source>
</evidence>
<dbReference type="InterPro" id="IPR016166">
    <property type="entry name" value="FAD-bd_PCMH"/>
</dbReference>
<dbReference type="SUPFAM" id="SSF55447">
    <property type="entry name" value="CO dehydrogenase flavoprotein C-terminal domain-like"/>
    <property type="match status" value="1"/>
</dbReference>
<dbReference type="PROSITE" id="PS51387">
    <property type="entry name" value="FAD_PCMH"/>
    <property type="match status" value="1"/>
</dbReference>
<sequence>MKDMRYIRAASVTEVTDCLKKYGDKAKILAGGQSLVPLLRQRLARPGLLIDISRVADLKFIRKTKNTLKIGALTTHRQLETDPLIREHLPILADMEKQLASVQIRNLGTLGGNLCHADPAGDVAPALMALGAKLKLISATGARTMSVENFFKDFFETAIRPDEVLAEIDIPLLPDLGHAIYIKHSSRGVDTAIIGVGTFILKDHDTDTCKEIRLCVGAVGPVPIRAKNAEAVIRGKVVTGKTIAEAGKKAREEISPVSDLQGSAEYKKELIEVFIQRALKAASSGRRK</sequence>
<dbReference type="Pfam" id="PF00941">
    <property type="entry name" value="FAD_binding_5"/>
    <property type="match status" value="1"/>
</dbReference>
<evidence type="ECO:0000256" key="1">
    <source>
        <dbReference type="ARBA" id="ARBA00022630"/>
    </source>
</evidence>
<organism evidence="5">
    <name type="scientific">uncultured Desulfobacterium sp</name>
    <dbReference type="NCBI Taxonomy" id="201089"/>
    <lineage>
        <taxon>Bacteria</taxon>
        <taxon>Pseudomonadati</taxon>
        <taxon>Thermodesulfobacteriota</taxon>
        <taxon>Desulfobacteria</taxon>
        <taxon>Desulfobacterales</taxon>
        <taxon>Desulfobacteriaceae</taxon>
        <taxon>Desulfobacterium</taxon>
        <taxon>environmental samples</taxon>
    </lineage>
</organism>
<dbReference type="PANTHER" id="PTHR42659">
    <property type="entry name" value="XANTHINE DEHYDROGENASE SUBUNIT C-RELATED"/>
    <property type="match status" value="1"/>
</dbReference>
<protein>
    <submittedName>
        <fullName evidence="5">Aerobic-type carbon monoxide dehydrogenase, middle subunit CoxM/CutM-like protein</fullName>
    </submittedName>
</protein>
<evidence type="ECO:0000256" key="3">
    <source>
        <dbReference type="ARBA" id="ARBA00023002"/>
    </source>
</evidence>
<accession>A0A445N0H9</accession>
<dbReference type="InterPro" id="IPR016169">
    <property type="entry name" value="FAD-bd_PCMH_sub2"/>
</dbReference>
<dbReference type="InterPro" id="IPR036318">
    <property type="entry name" value="FAD-bd_PCMH-like_sf"/>
</dbReference>
<dbReference type="Gene3D" id="3.30.465.10">
    <property type="match status" value="1"/>
</dbReference>
<dbReference type="GO" id="GO:0016491">
    <property type="term" value="F:oxidoreductase activity"/>
    <property type="evidence" value="ECO:0007669"/>
    <property type="project" value="UniProtKB-KW"/>
</dbReference>
<dbReference type="InterPro" id="IPR051312">
    <property type="entry name" value="Diverse_Substr_Oxidored"/>
</dbReference>
<reference evidence="5" key="1">
    <citation type="submission" date="2018-01" db="EMBL/GenBank/DDBJ databases">
        <authorList>
            <person name="Regsiter A."/>
            <person name="William W."/>
        </authorList>
    </citation>
    <scope>NUCLEOTIDE SEQUENCE</scope>
    <source>
        <strain evidence="5">TRIP AH-1</strain>
    </source>
</reference>
<dbReference type="SMART" id="SM01092">
    <property type="entry name" value="CO_deh_flav_C"/>
    <property type="match status" value="1"/>
</dbReference>
<dbReference type="AlphaFoldDB" id="A0A445N0H9"/>
<dbReference type="InterPro" id="IPR016167">
    <property type="entry name" value="FAD-bd_PCMH_sub1"/>
</dbReference>
<keyword evidence="3" id="KW-0560">Oxidoreductase</keyword>
<name>A0A445N0H9_9BACT</name>
<dbReference type="EMBL" id="OJIN01000192">
    <property type="protein sequence ID" value="SPD75227.1"/>
    <property type="molecule type" value="Genomic_DNA"/>
</dbReference>
<dbReference type="Gene3D" id="3.30.390.50">
    <property type="entry name" value="CO dehydrogenase flavoprotein, C-terminal domain"/>
    <property type="match status" value="1"/>
</dbReference>
<dbReference type="PANTHER" id="PTHR42659:SF2">
    <property type="entry name" value="XANTHINE DEHYDROGENASE SUBUNIT C-RELATED"/>
    <property type="match status" value="1"/>
</dbReference>
<evidence type="ECO:0000259" key="4">
    <source>
        <dbReference type="PROSITE" id="PS51387"/>
    </source>
</evidence>